<organism evidence="9 10">
    <name type="scientific">Rossellomorea oryzaecorticis</name>
    <dbReference type="NCBI Taxonomy" id="1396505"/>
    <lineage>
        <taxon>Bacteria</taxon>
        <taxon>Bacillati</taxon>
        <taxon>Bacillota</taxon>
        <taxon>Bacilli</taxon>
        <taxon>Bacillales</taxon>
        <taxon>Bacillaceae</taxon>
        <taxon>Rossellomorea</taxon>
    </lineage>
</organism>
<evidence type="ECO:0000313" key="9">
    <source>
        <dbReference type="EMBL" id="MEL3970883.1"/>
    </source>
</evidence>
<keyword evidence="3" id="KW-1003">Cell membrane</keyword>
<keyword evidence="10" id="KW-1185">Reference proteome</keyword>
<comment type="similarity">
    <text evidence="2">Belongs to the acyltransferase 3 family.</text>
</comment>
<comment type="subcellular location">
    <subcellularLocation>
        <location evidence="1">Cell membrane</location>
        <topology evidence="1">Multi-pass membrane protein</topology>
    </subcellularLocation>
</comment>
<reference evidence="9 10" key="1">
    <citation type="submission" date="2024-04" db="EMBL/GenBank/DDBJ databases">
        <title>Bacillus oryzaecorticis sp. nov., a moderately halophilic bacterium isolated from rice husks.</title>
        <authorList>
            <person name="Zhu H.-S."/>
        </authorList>
    </citation>
    <scope>NUCLEOTIDE SEQUENCE [LARGE SCALE GENOMIC DNA]</scope>
    <source>
        <strain evidence="9 10">ZC255</strain>
    </source>
</reference>
<evidence type="ECO:0000256" key="6">
    <source>
        <dbReference type="ARBA" id="ARBA00023136"/>
    </source>
</evidence>
<proteinExistence type="inferred from homology"/>
<gene>
    <name evidence="9" type="ORF">AAEO50_01210</name>
</gene>
<name>A0ABU9K592_9BACI</name>
<sequence length="366" mass="42126">MAKKRNHITEIHILRAIACLLVVFVHVSATYYYQQGQQFNDFTYFINQISRFGTPIFALISGFLLFYQVRFRGFDMKKFTTSRFTKIGFPFLFWSIFYLGFMYAVEGVNPFDVGEKRFLVNFLSGNSFYHLYFMSIVFQFYLLFPLLQLIRSKKSWLILLAGSTLVNLYFLKLFTPGQFEGLIGEILGQRAFLPHWIFFFIFGGFLAYYWEPLAAFSRKYKGILGIAVILITLAAVWEYKTVGAIASNRATNMINIPIITLFIIGIGETVTKINWLNKPLTKIGTLSMAIYLAHPFVIYCFQEIAPASIWKTALFPIVYAVILLATIGVVKIIQLFPLNQYILTVPNIKTAEKNETLSRSKYSMGQ</sequence>
<evidence type="ECO:0000256" key="3">
    <source>
        <dbReference type="ARBA" id="ARBA00022475"/>
    </source>
</evidence>
<dbReference type="RefSeq" id="WP_341979544.1">
    <property type="nucleotide sequence ID" value="NZ_JBBYAF010000002.1"/>
</dbReference>
<comment type="caution">
    <text evidence="9">The sequence shown here is derived from an EMBL/GenBank/DDBJ whole genome shotgun (WGS) entry which is preliminary data.</text>
</comment>
<dbReference type="EC" id="2.3.1.-" evidence="9"/>
<keyword evidence="5 7" id="KW-1133">Transmembrane helix</keyword>
<dbReference type="InterPro" id="IPR002656">
    <property type="entry name" value="Acyl_transf_3_dom"/>
</dbReference>
<evidence type="ECO:0000313" key="10">
    <source>
        <dbReference type="Proteomes" id="UP001389717"/>
    </source>
</evidence>
<feature type="transmembrane region" description="Helical" evidence="7">
    <location>
        <begin position="283"/>
        <end position="301"/>
    </location>
</feature>
<keyword evidence="9" id="KW-0808">Transferase</keyword>
<evidence type="ECO:0000256" key="4">
    <source>
        <dbReference type="ARBA" id="ARBA00022692"/>
    </source>
</evidence>
<feature type="transmembrane region" description="Helical" evidence="7">
    <location>
        <begin position="193"/>
        <end position="210"/>
    </location>
</feature>
<feature type="domain" description="Acyltransferase 3" evidence="8">
    <location>
        <begin position="10"/>
        <end position="329"/>
    </location>
</feature>
<dbReference type="EMBL" id="JBBYAF010000002">
    <property type="protein sequence ID" value="MEL3970883.1"/>
    <property type="molecule type" value="Genomic_DNA"/>
</dbReference>
<feature type="transmembrane region" description="Helical" evidence="7">
    <location>
        <begin position="156"/>
        <end position="173"/>
    </location>
</feature>
<evidence type="ECO:0000256" key="1">
    <source>
        <dbReference type="ARBA" id="ARBA00004651"/>
    </source>
</evidence>
<keyword evidence="6 7" id="KW-0472">Membrane</keyword>
<feature type="transmembrane region" description="Helical" evidence="7">
    <location>
        <begin position="222"/>
        <end position="240"/>
    </location>
</feature>
<dbReference type="Pfam" id="PF01757">
    <property type="entry name" value="Acyl_transf_3"/>
    <property type="match status" value="1"/>
</dbReference>
<dbReference type="GO" id="GO:0016746">
    <property type="term" value="F:acyltransferase activity"/>
    <property type="evidence" value="ECO:0007669"/>
    <property type="project" value="UniProtKB-KW"/>
</dbReference>
<evidence type="ECO:0000256" key="7">
    <source>
        <dbReference type="SAM" id="Phobius"/>
    </source>
</evidence>
<evidence type="ECO:0000256" key="5">
    <source>
        <dbReference type="ARBA" id="ARBA00022989"/>
    </source>
</evidence>
<feature type="transmembrane region" description="Helical" evidence="7">
    <location>
        <begin position="45"/>
        <end position="67"/>
    </location>
</feature>
<accession>A0ABU9K592</accession>
<dbReference type="PANTHER" id="PTHR40074:SF2">
    <property type="entry name" value="O-ACETYLTRANSFERASE WECH"/>
    <property type="match status" value="1"/>
</dbReference>
<dbReference type="PANTHER" id="PTHR40074">
    <property type="entry name" value="O-ACETYLTRANSFERASE WECH"/>
    <property type="match status" value="1"/>
</dbReference>
<feature type="transmembrane region" description="Helical" evidence="7">
    <location>
        <begin position="313"/>
        <end position="333"/>
    </location>
</feature>
<keyword evidence="4 7" id="KW-0812">Transmembrane</keyword>
<evidence type="ECO:0000259" key="8">
    <source>
        <dbReference type="Pfam" id="PF01757"/>
    </source>
</evidence>
<feature type="transmembrane region" description="Helical" evidence="7">
    <location>
        <begin position="127"/>
        <end position="144"/>
    </location>
</feature>
<dbReference type="Proteomes" id="UP001389717">
    <property type="component" value="Unassembled WGS sequence"/>
</dbReference>
<feature type="transmembrane region" description="Helical" evidence="7">
    <location>
        <begin position="12"/>
        <end position="33"/>
    </location>
</feature>
<keyword evidence="9" id="KW-0012">Acyltransferase</keyword>
<feature type="transmembrane region" description="Helical" evidence="7">
    <location>
        <begin position="252"/>
        <end position="271"/>
    </location>
</feature>
<feature type="transmembrane region" description="Helical" evidence="7">
    <location>
        <begin position="87"/>
        <end position="105"/>
    </location>
</feature>
<evidence type="ECO:0000256" key="2">
    <source>
        <dbReference type="ARBA" id="ARBA00007400"/>
    </source>
</evidence>
<protein>
    <submittedName>
        <fullName evidence="9">Acyltransferase</fullName>
        <ecNumber evidence="9">2.3.1.-</ecNumber>
    </submittedName>
</protein>